<feature type="compositionally biased region" description="Polar residues" evidence="1">
    <location>
        <begin position="349"/>
        <end position="366"/>
    </location>
</feature>
<evidence type="ECO:0000256" key="1">
    <source>
        <dbReference type="SAM" id="MobiDB-lite"/>
    </source>
</evidence>
<feature type="region of interest" description="Disordered" evidence="1">
    <location>
        <begin position="207"/>
        <end position="407"/>
    </location>
</feature>
<dbReference type="AlphaFoldDB" id="A0AAJ0FJT1"/>
<protein>
    <submittedName>
        <fullName evidence="2">Uncharacterized protein</fullName>
    </submittedName>
</protein>
<sequence length="451" mass="48857">MLAARDQENLAFSHQAGAASKQQNQGIRALQPKTPGARFPKTPGKVPLNDENANPGFGGKSVLRTRGNENIPTAGKGKSNLVTPLESRTSRAPLGNKTTNAKARAGPLGGVKDIVREFEKTQPKPTTARRPKQAAPHTEPSRLEVHNDKAGPLEEEEDDIEYAPPRPKDIPYQSDVLPEGAMTFEALKPENMLKGYYDFYFNPVDENGVSPKEREMEERRQRDLKKLDEQVRKDMDDFDWSVGDVPGSKQAKKTGASMTNSTASTTLLKSDKKALRPLLKHPSTIASRKAASALSIAPKAATNSQARINKPAPTAAKGPSYLFPVRKPAQRPVLTRESSAERATAVAASRSTLGYSKGRTTLSTIHSPDPPQPAGRSFTRSVSTASSGSDTTITPTRFAQSQASKTENGELKKLEFLSIFDVDEDDDGNLGGSAMPHDDGLDDEFKLDLGF</sequence>
<name>A0AAJ0FJT1_9PEZI</name>
<feature type="compositionally biased region" description="Polar residues" evidence="1">
    <location>
        <begin position="378"/>
        <end position="406"/>
    </location>
</feature>
<evidence type="ECO:0000313" key="2">
    <source>
        <dbReference type="EMBL" id="KAK1770277.1"/>
    </source>
</evidence>
<feature type="compositionally biased region" description="Polar residues" evidence="1">
    <location>
        <begin position="256"/>
        <end position="268"/>
    </location>
</feature>
<feature type="compositionally biased region" description="Basic and acidic residues" evidence="1">
    <location>
        <begin position="436"/>
        <end position="451"/>
    </location>
</feature>
<gene>
    <name evidence="2" type="ORF">QBC33DRAFT_527416</name>
</gene>
<dbReference type="EMBL" id="MU839000">
    <property type="protein sequence ID" value="KAK1770277.1"/>
    <property type="molecule type" value="Genomic_DNA"/>
</dbReference>
<feature type="region of interest" description="Disordered" evidence="1">
    <location>
        <begin position="425"/>
        <end position="451"/>
    </location>
</feature>
<feature type="compositionally biased region" description="Low complexity" evidence="1">
    <location>
        <begin position="289"/>
        <end position="301"/>
    </location>
</feature>
<dbReference type="RefSeq" id="XP_060286490.1">
    <property type="nucleotide sequence ID" value="XM_060426978.1"/>
</dbReference>
<dbReference type="Proteomes" id="UP001244011">
    <property type="component" value="Unassembled WGS sequence"/>
</dbReference>
<dbReference type="GeneID" id="85310165"/>
<comment type="caution">
    <text evidence="2">The sequence shown here is derived from an EMBL/GenBank/DDBJ whole genome shotgun (WGS) entry which is preliminary data.</text>
</comment>
<keyword evidence="3" id="KW-1185">Reference proteome</keyword>
<feature type="compositionally biased region" description="Basic and acidic residues" evidence="1">
    <location>
        <begin position="139"/>
        <end position="152"/>
    </location>
</feature>
<feature type="compositionally biased region" description="Basic and acidic residues" evidence="1">
    <location>
        <begin position="113"/>
        <end position="122"/>
    </location>
</feature>
<feature type="region of interest" description="Disordered" evidence="1">
    <location>
        <begin position="1"/>
        <end position="174"/>
    </location>
</feature>
<reference evidence="2" key="1">
    <citation type="submission" date="2023-06" db="EMBL/GenBank/DDBJ databases">
        <title>Genome-scale phylogeny and comparative genomics of the fungal order Sordariales.</title>
        <authorList>
            <consortium name="Lawrence Berkeley National Laboratory"/>
            <person name="Hensen N."/>
            <person name="Bonometti L."/>
            <person name="Westerberg I."/>
            <person name="Brannstrom I.O."/>
            <person name="Guillou S."/>
            <person name="Cros-Aarteil S."/>
            <person name="Calhoun S."/>
            <person name="Haridas S."/>
            <person name="Kuo A."/>
            <person name="Mondo S."/>
            <person name="Pangilinan J."/>
            <person name="Riley R."/>
            <person name="Labutti K."/>
            <person name="Andreopoulos B."/>
            <person name="Lipzen A."/>
            <person name="Chen C."/>
            <person name="Yanf M."/>
            <person name="Daum C."/>
            <person name="Ng V."/>
            <person name="Clum A."/>
            <person name="Steindorff A."/>
            <person name="Ohm R."/>
            <person name="Martin F."/>
            <person name="Silar P."/>
            <person name="Natvig D."/>
            <person name="Lalanne C."/>
            <person name="Gautier V."/>
            <person name="Ament-Velasquez S.L."/>
            <person name="Kruys A."/>
            <person name="Hutchinson M.I."/>
            <person name="Powell A.J."/>
            <person name="Barry K."/>
            <person name="Miller A.N."/>
            <person name="Grigoriev I.V."/>
            <person name="Debuchy R."/>
            <person name="Gladieux P."/>
            <person name="Thoren M.H."/>
            <person name="Johannesson H."/>
        </authorList>
    </citation>
    <scope>NUCLEOTIDE SEQUENCE</scope>
    <source>
        <strain evidence="2">8032-3</strain>
    </source>
</reference>
<accession>A0AAJ0FJT1</accession>
<evidence type="ECO:0000313" key="3">
    <source>
        <dbReference type="Proteomes" id="UP001244011"/>
    </source>
</evidence>
<proteinExistence type="predicted"/>
<organism evidence="2 3">
    <name type="scientific">Phialemonium atrogriseum</name>
    <dbReference type="NCBI Taxonomy" id="1093897"/>
    <lineage>
        <taxon>Eukaryota</taxon>
        <taxon>Fungi</taxon>
        <taxon>Dikarya</taxon>
        <taxon>Ascomycota</taxon>
        <taxon>Pezizomycotina</taxon>
        <taxon>Sordariomycetes</taxon>
        <taxon>Sordariomycetidae</taxon>
        <taxon>Cephalothecales</taxon>
        <taxon>Cephalothecaceae</taxon>
        <taxon>Phialemonium</taxon>
    </lineage>
</organism>
<feature type="compositionally biased region" description="Basic and acidic residues" evidence="1">
    <location>
        <begin position="211"/>
        <end position="235"/>
    </location>
</feature>